<evidence type="ECO:0000313" key="6">
    <source>
        <dbReference type="EMBL" id="MFC5439860.1"/>
    </source>
</evidence>
<comment type="caution">
    <text evidence="6">The sequence shown here is derived from an EMBL/GenBank/DDBJ whole genome shotgun (WGS) entry which is preliminary data.</text>
</comment>
<gene>
    <name evidence="6" type="ORF">ACFPK0_07540</name>
</gene>
<keyword evidence="1" id="KW-0719">Serine esterase</keyword>
<dbReference type="Proteomes" id="UP001596018">
    <property type="component" value="Unassembled WGS sequence"/>
</dbReference>
<reference evidence="7" key="1">
    <citation type="journal article" date="2019" name="Int. J. Syst. Evol. Microbiol.">
        <title>The Global Catalogue of Microorganisms (GCM) 10K type strain sequencing project: providing services to taxonomists for standard genome sequencing and annotation.</title>
        <authorList>
            <consortium name="The Broad Institute Genomics Platform"/>
            <consortium name="The Broad Institute Genome Sequencing Center for Infectious Disease"/>
            <person name="Wu L."/>
            <person name="Ma J."/>
        </authorList>
    </citation>
    <scope>NUCLEOTIDE SEQUENCE [LARGE SCALE GENOMIC DNA]</scope>
    <source>
        <strain evidence="7">KACC 12822</strain>
    </source>
</reference>
<dbReference type="GO" id="GO:0016787">
    <property type="term" value="F:hydrolase activity"/>
    <property type="evidence" value="ECO:0007669"/>
    <property type="project" value="UniProtKB-KW"/>
</dbReference>
<dbReference type="Pfam" id="PF22244">
    <property type="entry name" value="GCE_fung"/>
    <property type="match status" value="1"/>
</dbReference>
<dbReference type="InterPro" id="IPR029058">
    <property type="entry name" value="AB_hydrolase_fold"/>
</dbReference>
<dbReference type="EC" id="3.4.-.-" evidence="6"/>
<sequence length="482" mass="51571">MIHSTLIRRALAFAMLAFAAASPAQTPGTTLAACPPGTQRNAADAAAVAERSRELKVLGIEQMKPAVGAFDIGKPCNANYDEALANPYPKLPDALTTRAGNKVTTASHWRRDRRPEIAELMQSQVYGFVPDNVPAVTWKVTRTLHHAIGGIAVVTKELTGHVDNSTYPSIAVNIRANLVTPADARGHAVPVIVMNGSRLQPIPRNPPASLPHNISYYSLLGEDNLEQLLRRGWGYVALDSTSAQPDSLPNGDGIGGGIIGLANRGKPRGMDQWGAVRAWAWADSRLLDYLVTDPDVDARRIGIFGHSRFGKAALVAMAFDPRFAIGYISAAGAGGSAIFRRNFGETLANLTGPGEFYWFAGNLMKYAAVGSSPDELPVDSHELIALCAPRPLFLSGGVFMSEPGKIPGDAWQDTRGTFMAAVAASPVYTLLGAKGLGTDTMPPPLTLIDSGKLAFRQHTDGHTPSPNWPYFLRFAAREFAEP</sequence>
<dbReference type="Gene3D" id="3.40.50.1820">
    <property type="entry name" value="alpha/beta hydrolase"/>
    <property type="match status" value="1"/>
</dbReference>
<keyword evidence="3 6" id="KW-0378">Hydrolase</keyword>
<dbReference type="RefSeq" id="WP_377339495.1">
    <property type="nucleotide sequence ID" value="NZ_JALBWS010000014.1"/>
</dbReference>
<keyword evidence="7" id="KW-1185">Reference proteome</keyword>
<keyword evidence="2 4" id="KW-0732">Signal</keyword>
<organism evidence="6 7">
    <name type="scientific">Rhodanobacter ginsenosidimutans</name>
    <dbReference type="NCBI Taxonomy" id="490571"/>
    <lineage>
        <taxon>Bacteria</taxon>
        <taxon>Pseudomonadati</taxon>
        <taxon>Pseudomonadota</taxon>
        <taxon>Gammaproteobacteria</taxon>
        <taxon>Lysobacterales</taxon>
        <taxon>Rhodanobacteraceae</taxon>
        <taxon>Rhodanobacter</taxon>
    </lineage>
</organism>
<evidence type="ECO:0000313" key="7">
    <source>
        <dbReference type="Proteomes" id="UP001596018"/>
    </source>
</evidence>
<evidence type="ECO:0000256" key="3">
    <source>
        <dbReference type="ARBA" id="ARBA00022801"/>
    </source>
</evidence>
<feature type="chain" id="PRO_5047421670" evidence="4">
    <location>
        <begin position="20"/>
        <end position="482"/>
    </location>
</feature>
<dbReference type="SUPFAM" id="SSF53474">
    <property type="entry name" value="alpha/beta-Hydrolases"/>
    <property type="match status" value="1"/>
</dbReference>
<accession>A0ABW0JWE2</accession>
<evidence type="ECO:0000256" key="1">
    <source>
        <dbReference type="ARBA" id="ARBA00022487"/>
    </source>
</evidence>
<evidence type="ECO:0000256" key="4">
    <source>
        <dbReference type="SAM" id="SignalP"/>
    </source>
</evidence>
<evidence type="ECO:0000259" key="5">
    <source>
        <dbReference type="Pfam" id="PF22244"/>
    </source>
</evidence>
<dbReference type="InterPro" id="IPR054579">
    <property type="entry name" value="GCE-like_dom"/>
</dbReference>
<proteinExistence type="predicted"/>
<protein>
    <submittedName>
        <fullName evidence="6">Alpha/beta hydrolase family protein</fullName>
        <ecNumber evidence="6">3.4.-.-</ecNumber>
    </submittedName>
</protein>
<name>A0ABW0JWE2_9GAMM</name>
<feature type="signal peptide" evidence="4">
    <location>
        <begin position="1"/>
        <end position="19"/>
    </location>
</feature>
<evidence type="ECO:0000256" key="2">
    <source>
        <dbReference type="ARBA" id="ARBA00022729"/>
    </source>
</evidence>
<dbReference type="EMBL" id="JBHSMM010000001">
    <property type="protein sequence ID" value="MFC5439860.1"/>
    <property type="molecule type" value="Genomic_DNA"/>
</dbReference>
<feature type="domain" description="4-O-methyl-glucuronoyl methylesterase-like" evidence="5">
    <location>
        <begin position="272"/>
        <end position="432"/>
    </location>
</feature>